<dbReference type="InterPro" id="IPR003200">
    <property type="entry name" value="Nict_dMeBzImd_PRibTrfase"/>
</dbReference>
<dbReference type="Pfam" id="PF02277">
    <property type="entry name" value="DBI_PRT"/>
    <property type="match status" value="1"/>
</dbReference>
<comment type="pathway">
    <text evidence="2 11">Nucleoside biosynthesis; alpha-ribazole biosynthesis; alpha-ribazole from 5,6-dimethylbenzimidazole: step 1/2.</text>
</comment>
<dbReference type="Gene3D" id="1.10.1610.10">
    <property type="match status" value="1"/>
</dbReference>
<dbReference type="SUPFAM" id="SSF52733">
    <property type="entry name" value="Nicotinate mononucleotide:5,6-dimethylbenzimidazole phosphoribosyltransferase (CobT)"/>
    <property type="match status" value="1"/>
</dbReference>
<dbReference type="Proteomes" id="UP000461585">
    <property type="component" value="Unassembled WGS sequence"/>
</dbReference>
<keyword evidence="6 11" id="KW-0169">Cobalamin biosynthesis</keyword>
<evidence type="ECO:0000256" key="5">
    <source>
        <dbReference type="ARBA" id="ARBA00015486"/>
    </source>
</evidence>
<proteinExistence type="inferred from homology"/>
<keyword evidence="7 11" id="KW-0328">Glycosyltransferase</keyword>
<name>A0A7X5KNV5_9FIRM</name>
<keyword evidence="13" id="KW-1185">Reference proteome</keyword>
<evidence type="ECO:0000256" key="8">
    <source>
        <dbReference type="ARBA" id="ARBA00022679"/>
    </source>
</evidence>
<reference evidence="12 13" key="1">
    <citation type="submission" date="2020-01" db="EMBL/GenBank/DDBJ databases">
        <title>Anaeroalcalibacter tamaniensis gen. nov., sp. nov., moderately halophilic strictly anaerobic fermenter bacterium from mud volcano of Taman peninsula.</title>
        <authorList>
            <person name="Frolova A."/>
            <person name="Merkel A.Y."/>
            <person name="Slobodkin A.I."/>
        </authorList>
    </citation>
    <scope>NUCLEOTIDE SEQUENCE [LARGE SCALE GENOMIC DNA]</scope>
    <source>
        <strain evidence="12 13">F-3ap</strain>
    </source>
</reference>
<dbReference type="Gene3D" id="3.40.50.10210">
    <property type="match status" value="1"/>
</dbReference>
<protein>
    <recommendedName>
        <fullName evidence="5 11">Nicotinate-nucleotide--dimethylbenzimidazole phosphoribosyltransferase</fullName>
        <shortName evidence="11">NN:DBI PRT</shortName>
        <ecNumber evidence="4 11">2.4.2.21</ecNumber>
    </recommendedName>
    <alternativeName>
        <fullName evidence="9 11">N(1)-alpha-phosphoribosyltransferase</fullName>
    </alternativeName>
</protein>
<evidence type="ECO:0000256" key="3">
    <source>
        <dbReference type="ARBA" id="ARBA00007110"/>
    </source>
</evidence>
<evidence type="ECO:0000256" key="9">
    <source>
        <dbReference type="ARBA" id="ARBA00030686"/>
    </source>
</evidence>
<dbReference type="FunFam" id="3.40.50.10210:FF:000001">
    <property type="entry name" value="Nicotinate-nucleotide--dimethylbenzimidazole phosphoribosyltransferase"/>
    <property type="match status" value="1"/>
</dbReference>
<evidence type="ECO:0000256" key="4">
    <source>
        <dbReference type="ARBA" id="ARBA00011991"/>
    </source>
</evidence>
<dbReference type="CDD" id="cd02439">
    <property type="entry name" value="DMB-PRT_CobT"/>
    <property type="match status" value="1"/>
</dbReference>
<gene>
    <name evidence="11 12" type="primary">cobT</name>
    <name evidence="12" type="ORF">GXN74_11440</name>
</gene>
<evidence type="ECO:0000256" key="6">
    <source>
        <dbReference type="ARBA" id="ARBA00022573"/>
    </source>
</evidence>
<dbReference type="PANTHER" id="PTHR43463:SF1">
    <property type="entry name" value="NICOTINATE-NUCLEOTIDE--DIMETHYLBENZIMIDAZOLE PHOSPHORIBOSYLTRANSFERASE"/>
    <property type="match status" value="1"/>
</dbReference>
<dbReference type="EC" id="2.4.2.21" evidence="4 11"/>
<dbReference type="InterPro" id="IPR036087">
    <property type="entry name" value="Nict_dMeBzImd_PRibTrfase_sf"/>
</dbReference>
<accession>A0A7X5KNV5</accession>
<evidence type="ECO:0000256" key="10">
    <source>
        <dbReference type="ARBA" id="ARBA00047340"/>
    </source>
</evidence>
<evidence type="ECO:0000313" key="12">
    <source>
        <dbReference type="EMBL" id="NDL68354.1"/>
    </source>
</evidence>
<dbReference type="AlphaFoldDB" id="A0A7X5KNV5"/>
<dbReference type="HAMAP" id="MF_00230">
    <property type="entry name" value="CobT"/>
    <property type="match status" value="1"/>
</dbReference>
<dbReference type="RefSeq" id="WP_162371078.1">
    <property type="nucleotide sequence ID" value="NZ_JAAEEH010000035.1"/>
</dbReference>
<comment type="catalytic activity">
    <reaction evidence="10 11">
        <text>5,6-dimethylbenzimidazole + nicotinate beta-D-ribonucleotide = alpha-ribazole 5'-phosphate + nicotinate + H(+)</text>
        <dbReference type="Rhea" id="RHEA:11196"/>
        <dbReference type="ChEBI" id="CHEBI:15378"/>
        <dbReference type="ChEBI" id="CHEBI:15890"/>
        <dbReference type="ChEBI" id="CHEBI:32544"/>
        <dbReference type="ChEBI" id="CHEBI:57502"/>
        <dbReference type="ChEBI" id="CHEBI:57918"/>
        <dbReference type="EC" id="2.4.2.21"/>
    </reaction>
</comment>
<dbReference type="PANTHER" id="PTHR43463">
    <property type="entry name" value="NICOTINATE-NUCLEOTIDE--DIMETHYLBENZIMIDAZOLE PHOSPHORIBOSYLTRANSFERASE"/>
    <property type="match status" value="1"/>
</dbReference>
<evidence type="ECO:0000256" key="7">
    <source>
        <dbReference type="ARBA" id="ARBA00022676"/>
    </source>
</evidence>
<comment type="caution">
    <text evidence="12">The sequence shown here is derived from an EMBL/GenBank/DDBJ whole genome shotgun (WGS) entry which is preliminary data.</text>
</comment>
<dbReference type="NCBIfam" id="TIGR03160">
    <property type="entry name" value="cobT_DBIPRT"/>
    <property type="match status" value="1"/>
</dbReference>
<dbReference type="GO" id="GO:0009236">
    <property type="term" value="P:cobalamin biosynthetic process"/>
    <property type="evidence" value="ECO:0007669"/>
    <property type="project" value="UniProtKB-UniRule"/>
</dbReference>
<dbReference type="InterPro" id="IPR017846">
    <property type="entry name" value="Nict_dMeBzImd_PRibTrfase_bact"/>
</dbReference>
<sequence length="353" mass="37814">MTLDEAIRRIKPPDESAMMHAKARLDGIAKPLNSLGRLEGLIIKAAGIYRTDGVDFGKKCVVVMCADNGVVMEGVTQVSSEITTTVAQNMVSGMATISIMSQKQNADLYVVDIGINREISYDRGMINHKVRLGTENFSIMPAMTRDEAMQAIETGIRFASGLAQKGYKLIATGEMGIGNTTTSSAITAAFLDKEAAEVTGRGAGLSSEGLKKKINVIDDALRFHKPDKEDALDVLSKVGGLDIAGLCGVFIGCAASGTAAVVDGFVSSVAALCAVRLCPMVKEYMFASHISKEPAGRMLIQELDLPHYLDCEMCLGEGTGAVLSFPIFDLASEVYQKMRSFHEAKILQYVPLQ</sequence>
<evidence type="ECO:0000256" key="11">
    <source>
        <dbReference type="HAMAP-Rule" id="MF_00230"/>
    </source>
</evidence>
<dbReference type="InterPro" id="IPR023195">
    <property type="entry name" value="Nict_dMeBzImd_PRibTrfase_N"/>
</dbReference>
<organism evidence="12 13">
    <name type="scientific">Anaerotalea alkaliphila</name>
    <dbReference type="NCBI Taxonomy" id="2662126"/>
    <lineage>
        <taxon>Bacteria</taxon>
        <taxon>Bacillati</taxon>
        <taxon>Bacillota</taxon>
        <taxon>Clostridia</taxon>
        <taxon>Eubacteriales</taxon>
        <taxon>Anaerotalea</taxon>
    </lineage>
</organism>
<dbReference type="GO" id="GO:0008939">
    <property type="term" value="F:nicotinate-nucleotide-dimethylbenzimidazole phosphoribosyltransferase activity"/>
    <property type="evidence" value="ECO:0007669"/>
    <property type="project" value="UniProtKB-UniRule"/>
</dbReference>
<comment type="function">
    <text evidence="1 11">Catalyzes the synthesis of alpha-ribazole-5'-phosphate from nicotinate mononucleotide (NAMN) and 5,6-dimethylbenzimidazole (DMB).</text>
</comment>
<keyword evidence="8 11" id="KW-0808">Transferase</keyword>
<feature type="active site" description="Proton acceptor" evidence="11">
    <location>
        <position position="317"/>
    </location>
</feature>
<evidence type="ECO:0000256" key="2">
    <source>
        <dbReference type="ARBA" id="ARBA00005049"/>
    </source>
</evidence>
<comment type="similarity">
    <text evidence="3 11">Belongs to the CobT family.</text>
</comment>
<dbReference type="UniPathway" id="UPA00061">
    <property type="reaction ID" value="UER00516"/>
</dbReference>
<evidence type="ECO:0000256" key="1">
    <source>
        <dbReference type="ARBA" id="ARBA00002197"/>
    </source>
</evidence>
<dbReference type="EMBL" id="JAAEEH010000035">
    <property type="protein sequence ID" value="NDL68354.1"/>
    <property type="molecule type" value="Genomic_DNA"/>
</dbReference>
<dbReference type="NCBIfam" id="NF000996">
    <property type="entry name" value="PRK00105.1"/>
    <property type="match status" value="1"/>
</dbReference>
<evidence type="ECO:0000313" key="13">
    <source>
        <dbReference type="Proteomes" id="UP000461585"/>
    </source>
</evidence>